<dbReference type="Gramene" id="OIT33196">
    <property type="protein sequence ID" value="OIT33196"/>
    <property type="gene ID" value="A4A49_14810"/>
</dbReference>
<evidence type="ECO:0000256" key="1">
    <source>
        <dbReference type="SAM" id="MobiDB-lite"/>
    </source>
</evidence>
<sequence>MKPRRPEIVIPKNTTSATRWSSDCEEKRVRKRGWRATVTGGERQQQRRWLLTRRIPAFGGKGAAGWRMVDGGEAAGLGDGRR</sequence>
<organism evidence="2 3">
    <name type="scientific">Nicotiana attenuata</name>
    <name type="common">Coyote tobacco</name>
    <dbReference type="NCBI Taxonomy" id="49451"/>
    <lineage>
        <taxon>Eukaryota</taxon>
        <taxon>Viridiplantae</taxon>
        <taxon>Streptophyta</taxon>
        <taxon>Embryophyta</taxon>
        <taxon>Tracheophyta</taxon>
        <taxon>Spermatophyta</taxon>
        <taxon>Magnoliopsida</taxon>
        <taxon>eudicotyledons</taxon>
        <taxon>Gunneridae</taxon>
        <taxon>Pentapetalae</taxon>
        <taxon>asterids</taxon>
        <taxon>lamiids</taxon>
        <taxon>Solanales</taxon>
        <taxon>Solanaceae</taxon>
        <taxon>Nicotianoideae</taxon>
        <taxon>Nicotianeae</taxon>
        <taxon>Nicotiana</taxon>
    </lineage>
</organism>
<gene>
    <name evidence="2" type="ORF">A4A49_14810</name>
</gene>
<dbReference type="AlphaFoldDB" id="A0A314KUX6"/>
<feature type="compositionally biased region" description="Gly residues" evidence="1">
    <location>
        <begin position="73"/>
        <end position="82"/>
    </location>
</feature>
<name>A0A314KUX6_NICAT</name>
<accession>A0A314KUX6</accession>
<keyword evidence="3" id="KW-1185">Reference proteome</keyword>
<feature type="region of interest" description="Disordered" evidence="1">
    <location>
        <begin position="61"/>
        <end position="82"/>
    </location>
</feature>
<dbReference type="EMBL" id="MJEQ01000923">
    <property type="protein sequence ID" value="OIT33196.1"/>
    <property type="molecule type" value="Genomic_DNA"/>
</dbReference>
<proteinExistence type="predicted"/>
<evidence type="ECO:0000313" key="3">
    <source>
        <dbReference type="Proteomes" id="UP000187609"/>
    </source>
</evidence>
<dbReference type="Proteomes" id="UP000187609">
    <property type="component" value="Unassembled WGS sequence"/>
</dbReference>
<evidence type="ECO:0000313" key="2">
    <source>
        <dbReference type="EMBL" id="OIT33196.1"/>
    </source>
</evidence>
<protein>
    <submittedName>
        <fullName evidence="2">Uncharacterized protein</fullName>
    </submittedName>
</protein>
<reference evidence="2" key="1">
    <citation type="submission" date="2016-11" db="EMBL/GenBank/DDBJ databases">
        <title>The genome of Nicotiana attenuata.</title>
        <authorList>
            <person name="Xu S."/>
            <person name="Brockmoeller T."/>
            <person name="Gaquerel E."/>
            <person name="Navarro A."/>
            <person name="Kuhl H."/>
            <person name="Gase K."/>
            <person name="Ling Z."/>
            <person name="Zhou W."/>
            <person name="Kreitzer C."/>
            <person name="Stanke M."/>
            <person name="Tang H."/>
            <person name="Lyons E."/>
            <person name="Pandey P."/>
            <person name="Pandey S.P."/>
            <person name="Timmermann B."/>
            <person name="Baldwin I.T."/>
        </authorList>
    </citation>
    <scope>NUCLEOTIDE SEQUENCE [LARGE SCALE GENOMIC DNA]</scope>
    <source>
        <strain evidence="2">UT</strain>
    </source>
</reference>
<comment type="caution">
    <text evidence="2">The sequence shown here is derived from an EMBL/GenBank/DDBJ whole genome shotgun (WGS) entry which is preliminary data.</text>
</comment>